<gene>
    <name evidence="1" type="ORF">GJ744_009301</name>
</gene>
<protein>
    <submittedName>
        <fullName evidence="1">Uncharacterized protein</fullName>
    </submittedName>
</protein>
<evidence type="ECO:0000313" key="2">
    <source>
        <dbReference type="Proteomes" id="UP000606974"/>
    </source>
</evidence>
<name>A0A8H7AGB4_9EURO</name>
<evidence type="ECO:0000313" key="1">
    <source>
        <dbReference type="EMBL" id="KAF7508448.1"/>
    </source>
</evidence>
<dbReference type="Proteomes" id="UP000606974">
    <property type="component" value="Unassembled WGS sequence"/>
</dbReference>
<proteinExistence type="predicted"/>
<comment type="caution">
    <text evidence="1">The sequence shown here is derived from an EMBL/GenBank/DDBJ whole genome shotgun (WGS) entry which is preliminary data.</text>
</comment>
<dbReference type="AlphaFoldDB" id="A0A8H7AGB4"/>
<dbReference type="EMBL" id="JAACFV010000054">
    <property type="protein sequence ID" value="KAF7508448.1"/>
    <property type="molecule type" value="Genomic_DNA"/>
</dbReference>
<sequence>MVQSIRSLHSHFDIRADVLSGISTMAKVKNGSHMCAFVGLGFEKRSKITCVPSSEEGASGFRRQPEADSKQLLLFMNTLERISMVRGNCQPKYSHSSNFSWQT</sequence>
<organism evidence="1 2">
    <name type="scientific">Endocarpon pusillum</name>
    <dbReference type="NCBI Taxonomy" id="364733"/>
    <lineage>
        <taxon>Eukaryota</taxon>
        <taxon>Fungi</taxon>
        <taxon>Dikarya</taxon>
        <taxon>Ascomycota</taxon>
        <taxon>Pezizomycotina</taxon>
        <taxon>Eurotiomycetes</taxon>
        <taxon>Chaetothyriomycetidae</taxon>
        <taxon>Verrucariales</taxon>
        <taxon>Verrucariaceae</taxon>
        <taxon>Endocarpon</taxon>
    </lineage>
</organism>
<accession>A0A8H7AGB4</accession>
<keyword evidence="2" id="KW-1185">Reference proteome</keyword>
<reference evidence="1" key="1">
    <citation type="submission" date="2020-02" db="EMBL/GenBank/DDBJ databases">
        <authorList>
            <person name="Palmer J.M."/>
        </authorList>
    </citation>
    <scope>NUCLEOTIDE SEQUENCE</scope>
    <source>
        <strain evidence="1">EPUS1.4</strain>
        <tissue evidence="1">Thallus</tissue>
    </source>
</reference>